<reference evidence="4 5" key="1">
    <citation type="submission" date="2018-09" db="EMBL/GenBank/DDBJ databases">
        <authorList>
            <person name="Peiro R."/>
            <person name="Begona"/>
            <person name="Cbmso G."/>
            <person name="Lopez M."/>
            <person name="Gonzalez S."/>
        </authorList>
    </citation>
    <scope>NUCLEOTIDE SEQUENCE [LARGE SCALE GENOMIC DNA]</scope>
</reference>
<dbReference type="EMBL" id="LS997613">
    <property type="protein sequence ID" value="SYZ64052.1"/>
    <property type="molecule type" value="Genomic_DNA"/>
</dbReference>
<dbReference type="SMART" id="SM00176">
    <property type="entry name" value="RAN"/>
    <property type="match status" value="1"/>
</dbReference>
<accession>A0A3P3Z1H6</accession>
<evidence type="ECO:0000313" key="4">
    <source>
        <dbReference type="EMBL" id="SYZ64052.1"/>
    </source>
</evidence>
<dbReference type="AlphaFoldDB" id="A0A3P3Z1H6"/>
<dbReference type="SMART" id="SM00175">
    <property type="entry name" value="RAB"/>
    <property type="match status" value="1"/>
</dbReference>
<evidence type="ECO:0000256" key="1">
    <source>
        <dbReference type="ARBA" id="ARBA00022741"/>
    </source>
</evidence>
<dbReference type="SMART" id="SM00174">
    <property type="entry name" value="RHO"/>
    <property type="match status" value="1"/>
</dbReference>
<dbReference type="GO" id="GO:0005525">
    <property type="term" value="F:GTP binding"/>
    <property type="evidence" value="ECO:0007669"/>
    <property type="project" value="UniProtKB-KW"/>
</dbReference>
<dbReference type="PROSITE" id="PS51419">
    <property type="entry name" value="RAB"/>
    <property type="match status" value="1"/>
</dbReference>
<dbReference type="Gene3D" id="3.40.50.300">
    <property type="entry name" value="P-loop containing nucleotide triphosphate hydrolases"/>
    <property type="match status" value="1"/>
</dbReference>
<dbReference type="InterPro" id="IPR027417">
    <property type="entry name" value="P-loop_NTPase"/>
</dbReference>
<sequence>MLAPIYSRAAQAPMNKQADTYEADHPRDIEGVATPYLISTTDASSSSLATASPIAVPTVPMGSSSTSRDTDAAAPPASIYVASPCPLSTSIGRDRVLYTSGSLLISSGVGRHNGFLRTHKVLIVGEAGVGKSNLMHRYCYDQYNPALPSTIGVEFCSHEVDIPLGPVGVTETVVLQLWDTAGQERNGGVISNAFYRNAVGAIIVYDVARRESLLNVPRWAARVTELAHDDCVCVVVGAKLDLLCAKTSTATMASSLETVQQEADRISHAMGMRNFMTSALSGKGVLEAFTHLILAVDAVQAAPRRSNDMSSNQCQTRRSGHGGSAPVQEVQMWTAATGVPASPINVMGGAKGLHRWPGVGGDVASSPLSRAASTPVMSVHTGAPPATGWEQRQLPSDTKKALDLRGFGCAGARPDTYTPGPTCGGTWGC</sequence>
<dbReference type="InterPro" id="IPR005225">
    <property type="entry name" value="Small_GTP-bd"/>
</dbReference>
<feature type="region of interest" description="Disordered" evidence="3">
    <location>
        <begin position="306"/>
        <end position="325"/>
    </location>
</feature>
<name>A0A3P3Z1H6_LEIBR</name>
<gene>
    <name evidence="4" type="ORF">LBRM2904_14.0760</name>
</gene>
<dbReference type="PRINTS" id="PR00449">
    <property type="entry name" value="RASTRNSFRMNG"/>
</dbReference>
<evidence type="ECO:0000256" key="3">
    <source>
        <dbReference type="SAM" id="MobiDB-lite"/>
    </source>
</evidence>
<dbReference type="SUPFAM" id="SSF52540">
    <property type="entry name" value="P-loop containing nucleoside triphosphate hydrolases"/>
    <property type="match status" value="1"/>
</dbReference>
<dbReference type="InterPro" id="IPR001806">
    <property type="entry name" value="Small_GTPase"/>
</dbReference>
<dbReference type="InterPro" id="IPR050227">
    <property type="entry name" value="Rab"/>
</dbReference>
<proteinExistence type="predicted"/>
<dbReference type="FunFam" id="3.40.50.300:FF:002139">
    <property type="entry name" value="GTP-binding protein YPT10"/>
    <property type="match status" value="1"/>
</dbReference>
<dbReference type="CDD" id="cd00154">
    <property type="entry name" value="Rab"/>
    <property type="match status" value="1"/>
</dbReference>
<dbReference type="NCBIfam" id="TIGR00231">
    <property type="entry name" value="small_GTP"/>
    <property type="match status" value="1"/>
</dbReference>
<dbReference type="Proteomes" id="UP000319462">
    <property type="component" value="Chromosome 14"/>
</dbReference>
<keyword evidence="1" id="KW-0547">Nucleotide-binding</keyword>
<dbReference type="GO" id="GO:0003924">
    <property type="term" value="F:GTPase activity"/>
    <property type="evidence" value="ECO:0007669"/>
    <property type="project" value="InterPro"/>
</dbReference>
<evidence type="ECO:0000256" key="2">
    <source>
        <dbReference type="ARBA" id="ARBA00023134"/>
    </source>
</evidence>
<protein>
    <submittedName>
        <fullName evidence="4">Guanine_nucleotide-binding_protein-like_protein</fullName>
    </submittedName>
</protein>
<feature type="compositionally biased region" description="Polar residues" evidence="3">
    <location>
        <begin position="308"/>
        <end position="317"/>
    </location>
</feature>
<evidence type="ECO:0000313" key="5">
    <source>
        <dbReference type="Proteomes" id="UP000319462"/>
    </source>
</evidence>
<keyword evidence="2" id="KW-0342">GTP-binding</keyword>
<organism evidence="4 5">
    <name type="scientific">Leishmania braziliensis MHOM/BR/75/M2904</name>
    <dbReference type="NCBI Taxonomy" id="420245"/>
    <lineage>
        <taxon>Eukaryota</taxon>
        <taxon>Discoba</taxon>
        <taxon>Euglenozoa</taxon>
        <taxon>Kinetoplastea</taxon>
        <taxon>Metakinetoplastina</taxon>
        <taxon>Trypanosomatida</taxon>
        <taxon>Trypanosomatidae</taxon>
        <taxon>Leishmaniinae</taxon>
        <taxon>Leishmania</taxon>
        <taxon>Leishmania braziliensis species complex</taxon>
    </lineage>
</organism>
<dbReference type="SMART" id="SM00173">
    <property type="entry name" value="RAS"/>
    <property type="match status" value="1"/>
</dbReference>
<dbReference type="PANTHER" id="PTHR47977">
    <property type="entry name" value="RAS-RELATED PROTEIN RAB"/>
    <property type="match status" value="1"/>
</dbReference>
<dbReference type="Pfam" id="PF00071">
    <property type="entry name" value="Ras"/>
    <property type="match status" value="1"/>
</dbReference>
<dbReference type="PROSITE" id="PS51421">
    <property type="entry name" value="RAS"/>
    <property type="match status" value="1"/>
</dbReference>